<accession>A0A836H3A5</accession>
<dbReference type="EMBL" id="JAFEUZ010000028">
    <property type="protein sequence ID" value="KAG5474408.1"/>
    <property type="molecule type" value="Genomic_DNA"/>
</dbReference>
<dbReference type="GeneID" id="92513252"/>
<organism evidence="1 2">
    <name type="scientific">Leishmania martiniquensis</name>
    <dbReference type="NCBI Taxonomy" id="1580590"/>
    <lineage>
        <taxon>Eukaryota</taxon>
        <taxon>Discoba</taxon>
        <taxon>Euglenozoa</taxon>
        <taxon>Kinetoplastea</taxon>
        <taxon>Metakinetoplastina</taxon>
        <taxon>Trypanosomatida</taxon>
        <taxon>Trypanosomatidae</taxon>
        <taxon>Leishmaniinae</taxon>
        <taxon>Leishmania</taxon>
    </lineage>
</organism>
<keyword evidence="2" id="KW-1185">Reference proteome</keyword>
<evidence type="ECO:0000313" key="1">
    <source>
        <dbReference type="EMBL" id="KAG5474408.1"/>
    </source>
</evidence>
<proteinExistence type="predicted"/>
<sequence length="107" mass="11368">MLSSDVLARARAPADTMAAEEAAAIAASYARGHSTTYYVDCTRLPSSGSTTMGAALGNTALSTADDREAPTASLLTLGDFSMLPHPEYVGRRGKTFNKPLYLHHLKH</sequence>
<dbReference type="KEGG" id="lmat:92513252"/>
<evidence type="ECO:0000313" key="2">
    <source>
        <dbReference type="Proteomes" id="UP000673552"/>
    </source>
</evidence>
<reference evidence="1 2" key="1">
    <citation type="submission" date="2021-03" db="EMBL/GenBank/DDBJ databases">
        <title>Leishmania (Mundinia) martiniquensis Genome sequencing and assembly.</title>
        <authorList>
            <person name="Almutairi H."/>
            <person name="Gatherer D."/>
        </authorList>
    </citation>
    <scope>NUCLEOTIDE SEQUENCE [LARGE SCALE GENOMIC DNA]</scope>
    <source>
        <strain evidence="1">LSCM1</strain>
    </source>
</reference>
<name>A0A836H3A5_9TRYP</name>
<gene>
    <name evidence="1" type="ORF">LSCM1_03190</name>
</gene>
<comment type="caution">
    <text evidence="1">The sequence shown here is derived from an EMBL/GenBank/DDBJ whole genome shotgun (WGS) entry which is preliminary data.</text>
</comment>
<dbReference type="RefSeq" id="XP_067177350.1">
    <property type="nucleotide sequence ID" value="XM_067320740.1"/>
</dbReference>
<protein>
    <submittedName>
        <fullName evidence="1">Uncharacterized protein</fullName>
    </submittedName>
</protein>
<dbReference type="AlphaFoldDB" id="A0A836H3A5"/>
<dbReference type="Proteomes" id="UP000673552">
    <property type="component" value="Chromosome 28"/>
</dbReference>
<dbReference type="OrthoDB" id="267849at2759"/>